<proteinExistence type="inferred from homology"/>
<dbReference type="FunFam" id="1.10.10.60:FF:000083">
    <property type="entry name" value="BEL1-like homeodomain protein 4"/>
    <property type="match status" value="1"/>
</dbReference>
<dbReference type="SUPFAM" id="SSF46689">
    <property type="entry name" value="Homeodomain-like"/>
    <property type="match status" value="1"/>
</dbReference>
<dbReference type="EMBL" id="JAPFFK010000004">
    <property type="protein sequence ID" value="KAJ6766038.1"/>
    <property type="molecule type" value="Genomic_DNA"/>
</dbReference>
<feature type="compositionally biased region" description="Polar residues" evidence="9">
    <location>
        <begin position="259"/>
        <end position="273"/>
    </location>
</feature>
<dbReference type="SMART" id="SM00574">
    <property type="entry name" value="POX"/>
    <property type="match status" value="1"/>
</dbReference>
<organism evidence="11 12">
    <name type="scientific">Salix purpurea</name>
    <name type="common">Purple osier willow</name>
    <dbReference type="NCBI Taxonomy" id="77065"/>
    <lineage>
        <taxon>Eukaryota</taxon>
        <taxon>Viridiplantae</taxon>
        <taxon>Streptophyta</taxon>
        <taxon>Embryophyta</taxon>
        <taxon>Tracheophyta</taxon>
        <taxon>Spermatophyta</taxon>
        <taxon>Magnoliopsida</taxon>
        <taxon>eudicotyledons</taxon>
        <taxon>Gunneridae</taxon>
        <taxon>Pentapetalae</taxon>
        <taxon>rosids</taxon>
        <taxon>fabids</taxon>
        <taxon>Malpighiales</taxon>
        <taxon>Salicaceae</taxon>
        <taxon>Saliceae</taxon>
        <taxon>Salix</taxon>
    </lineage>
</organism>
<evidence type="ECO:0000313" key="11">
    <source>
        <dbReference type="EMBL" id="KAJ6766038.1"/>
    </source>
</evidence>
<accession>A0A9Q0WG08</accession>
<dbReference type="PROSITE" id="PS50071">
    <property type="entry name" value="HOMEOBOX_2"/>
    <property type="match status" value="1"/>
</dbReference>
<dbReference type="InterPro" id="IPR001356">
    <property type="entry name" value="HD"/>
</dbReference>
<evidence type="ECO:0000256" key="6">
    <source>
        <dbReference type="ARBA" id="ARBA00023163"/>
    </source>
</evidence>
<evidence type="ECO:0000256" key="4">
    <source>
        <dbReference type="ARBA" id="ARBA00023125"/>
    </source>
</evidence>
<dbReference type="AlphaFoldDB" id="A0A9Q0WG08"/>
<dbReference type="GO" id="GO:0003677">
    <property type="term" value="F:DNA binding"/>
    <property type="evidence" value="ECO:0007669"/>
    <property type="project" value="UniProtKB-UniRule"/>
</dbReference>
<dbReference type="GO" id="GO:0005634">
    <property type="term" value="C:nucleus"/>
    <property type="evidence" value="ECO:0007669"/>
    <property type="project" value="UniProtKB-SubCell"/>
</dbReference>
<feature type="region of interest" description="Disordered" evidence="9">
    <location>
        <begin position="232"/>
        <end position="281"/>
    </location>
</feature>
<comment type="subcellular location">
    <subcellularLocation>
        <location evidence="1 8">Nucleus</location>
    </subcellularLocation>
</comment>
<reference evidence="11" key="2">
    <citation type="journal article" date="2023" name="Int. J. Mol. Sci.">
        <title>De Novo Assembly and Annotation of 11 Diverse Shrub Willow (Salix) Genomes Reveals Novel Gene Organization in Sex-Linked Regions.</title>
        <authorList>
            <person name="Hyden B."/>
            <person name="Feng K."/>
            <person name="Yates T.B."/>
            <person name="Jawdy S."/>
            <person name="Cereghino C."/>
            <person name="Smart L.B."/>
            <person name="Muchero W."/>
        </authorList>
    </citation>
    <scope>NUCLEOTIDE SEQUENCE</scope>
    <source>
        <tissue evidence="11">Shoot tip</tissue>
    </source>
</reference>
<evidence type="ECO:0000256" key="5">
    <source>
        <dbReference type="ARBA" id="ARBA00023155"/>
    </source>
</evidence>
<dbReference type="InterPro" id="IPR050224">
    <property type="entry name" value="TALE_homeobox"/>
</dbReference>
<gene>
    <name evidence="11" type="ORF">OIU79_022085</name>
</gene>
<dbReference type="Gene3D" id="1.10.10.60">
    <property type="entry name" value="Homeodomain-like"/>
    <property type="match status" value="1"/>
</dbReference>
<evidence type="ECO:0000259" key="10">
    <source>
        <dbReference type="PROSITE" id="PS50071"/>
    </source>
</evidence>
<reference evidence="11" key="1">
    <citation type="submission" date="2022-11" db="EMBL/GenBank/DDBJ databases">
        <authorList>
            <person name="Hyden B.L."/>
            <person name="Feng K."/>
            <person name="Yates T."/>
            <person name="Jawdy S."/>
            <person name="Smart L.B."/>
            <person name="Muchero W."/>
        </authorList>
    </citation>
    <scope>NUCLEOTIDE SEQUENCE</scope>
    <source>
        <tissue evidence="11">Shoot tip</tissue>
    </source>
</reference>
<feature type="DNA-binding region" description="Homeobox" evidence="8">
    <location>
        <begin position="421"/>
        <end position="483"/>
    </location>
</feature>
<dbReference type="CDD" id="cd00086">
    <property type="entry name" value="homeodomain"/>
    <property type="match status" value="1"/>
</dbReference>
<feature type="compositionally biased region" description="Basic and acidic residues" evidence="9">
    <location>
        <begin position="506"/>
        <end position="523"/>
    </location>
</feature>
<dbReference type="Pfam" id="PF07526">
    <property type="entry name" value="POX"/>
    <property type="match status" value="2"/>
</dbReference>
<feature type="compositionally biased region" description="Polar residues" evidence="9">
    <location>
        <begin position="524"/>
        <end position="534"/>
    </location>
</feature>
<keyword evidence="4 8" id="KW-0238">DNA-binding</keyword>
<protein>
    <submittedName>
        <fullName evidence="11">BEL1-LIKE HOMEODOMAIN PROTEIN 10</fullName>
    </submittedName>
</protein>
<dbReference type="InterPro" id="IPR008422">
    <property type="entry name" value="KN_HD"/>
</dbReference>
<evidence type="ECO:0000256" key="8">
    <source>
        <dbReference type="PROSITE-ProRule" id="PRU00108"/>
    </source>
</evidence>
<dbReference type="OrthoDB" id="10056939at2759"/>
<feature type="domain" description="Homeobox" evidence="10">
    <location>
        <begin position="419"/>
        <end position="482"/>
    </location>
</feature>
<evidence type="ECO:0000256" key="2">
    <source>
        <dbReference type="ARBA" id="ARBA00006454"/>
    </source>
</evidence>
<name>A0A9Q0WG08_SALPP</name>
<keyword evidence="7 8" id="KW-0539">Nucleus</keyword>
<dbReference type="InterPro" id="IPR009057">
    <property type="entry name" value="Homeodomain-like_sf"/>
</dbReference>
<dbReference type="InterPro" id="IPR006563">
    <property type="entry name" value="POX_dom"/>
</dbReference>
<dbReference type="SMART" id="SM00389">
    <property type="entry name" value="HOX"/>
    <property type="match status" value="1"/>
</dbReference>
<evidence type="ECO:0000256" key="9">
    <source>
        <dbReference type="SAM" id="MobiDB-lite"/>
    </source>
</evidence>
<dbReference type="Proteomes" id="UP001151532">
    <property type="component" value="Chromosome 4"/>
</dbReference>
<keyword evidence="3" id="KW-0805">Transcription regulation</keyword>
<keyword evidence="6" id="KW-0804">Transcription</keyword>
<feature type="region of interest" description="Disordered" evidence="9">
    <location>
        <begin position="153"/>
        <end position="191"/>
    </location>
</feature>
<dbReference type="PANTHER" id="PTHR11850">
    <property type="entry name" value="HOMEOBOX PROTEIN TRANSCRIPTION FACTORS"/>
    <property type="match status" value="1"/>
</dbReference>
<evidence type="ECO:0000256" key="1">
    <source>
        <dbReference type="ARBA" id="ARBA00004123"/>
    </source>
</evidence>
<keyword evidence="5 8" id="KW-0371">Homeobox</keyword>
<keyword evidence="12" id="KW-1185">Reference proteome</keyword>
<dbReference type="GO" id="GO:0006355">
    <property type="term" value="P:regulation of DNA-templated transcription"/>
    <property type="evidence" value="ECO:0007669"/>
    <property type="project" value="InterPro"/>
</dbReference>
<evidence type="ECO:0000256" key="3">
    <source>
        <dbReference type="ARBA" id="ARBA00023015"/>
    </source>
</evidence>
<evidence type="ECO:0000256" key="7">
    <source>
        <dbReference type="ARBA" id="ARBA00023242"/>
    </source>
</evidence>
<sequence>MATYYTSSNNQRDGAAMVYLPGSYLDAPVLPGSMMMYMNSGSYPDNLAGNSHQQNNCIEFQSVENSDSTPQQQEILSNLGGSRIGEHDFGAWRDGRNEMLVVHSVNGASSVLNGAQSLQGQGLSLSLGTQIQSGIQMPSISYRNTNSGLTSFLSPNSSFTGDGGGRNGSSRDDQSKNIEYLTPGFIGGNHDVNKGDLSPYGMNSIARTIPNSKYLKVAQQLLDEVVNVRRALNQPDKEKNQTTSEHGLNSAKDGDSESKNGASNLQESTNPPSELSHAERQELQNKLTKLLSMLDEYNPQGVQMTVLGRSWCYNCFFLLEVDRRFKQYYHQMQIVVSSFDVISGCGSAKPYTALALQTISRHFRCLRDAITGQIHATRKSLGEQEASENLKGVGITRLRYVDQHLRQQRALHQLGMMQQHAWRPQRGLPESSVSVLRAWLFEHFLHPYPKDSDKIMLARQTGLTRSQVSNWFINARVRLWKPMVEEMYKEELGDAEMDSNSSSENAAKETKGDMGTSEDRVEEFQQSASSTATERCTAGQLMDPKSDHVPDMKMAGSTTRSNFQNGTRGEAFTEYGLLKLREDQRPSMDDCSLFSDAMVHSEGGGDRFIAAAAAAYQMSEVGRFGNGSGVSLTLGLQHCEGGNLPMSGTTHHGFVSMRGDDDIYNAASSVGAGATDFECLNPGNRQHRFSSSHVFHDFVA</sequence>
<evidence type="ECO:0000313" key="12">
    <source>
        <dbReference type="Proteomes" id="UP001151532"/>
    </source>
</evidence>
<comment type="similarity">
    <text evidence="2">Belongs to the TALE/BELL homeobox family.</text>
</comment>
<comment type="caution">
    <text evidence="11">The sequence shown here is derived from an EMBL/GenBank/DDBJ whole genome shotgun (WGS) entry which is preliminary data.</text>
</comment>
<dbReference type="Pfam" id="PF05920">
    <property type="entry name" value="Homeobox_KN"/>
    <property type="match status" value="1"/>
</dbReference>
<feature type="region of interest" description="Disordered" evidence="9">
    <location>
        <begin position="493"/>
        <end position="550"/>
    </location>
</feature>